<reference evidence="3 4" key="1">
    <citation type="submission" date="2023-03" db="EMBL/GenBank/DDBJ databases">
        <title>NovoSphingobium album sp. nov. isolated from polycyclic aromatic hydrocarbons- and heavy-metal polluted soil.</title>
        <authorList>
            <person name="Liu Z."/>
            <person name="Wang K."/>
        </authorList>
    </citation>
    <scope>NUCLEOTIDE SEQUENCE [LARGE SCALE GENOMIC DNA]</scope>
    <source>
        <strain evidence="3 4">H3SJ31-1</strain>
    </source>
</reference>
<name>A0ABT5WV14_9SPHN</name>
<evidence type="ECO:0000259" key="1">
    <source>
        <dbReference type="Pfam" id="PF08887"/>
    </source>
</evidence>
<dbReference type="InterPro" id="IPR015002">
    <property type="entry name" value="T6SS_Tdi1_C"/>
</dbReference>
<accession>A0ABT5WV14</accession>
<feature type="domain" description="GAD-related" evidence="1">
    <location>
        <begin position="6"/>
        <end position="101"/>
    </location>
</feature>
<dbReference type="RefSeq" id="WP_275229806.1">
    <property type="nucleotide sequence ID" value="NZ_JARESE010000062.1"/>
</dbReference>
<comment type="caution">
    <text evidence="3">The sequence shown here is derived from an EMBL/GenBank/DDBJ whole genome shotgun (WGS) entry which is preliminary data.</text>
</comment>
<keyword evidence="4" id="KW-1185">Reference proteome</keyword>
<dbReference type="InterPro" id="IPR014983">
    <property type="entry name" value="GAD-rel"/>
</dbReference>
<protein>
    <submittedName>
        <fullName evidence="3">GAD-like domain-containing protein</fullName>
    </submittedName>
</protein>
<gene>
    <name evidence="3" type="ORF">PYV00_18640</name>
</gene>
<evidence type="ECO:0000313" key="3">
    <source>
        <dbReference type="EMBL" id="MDE8653719.1"/>
    </source>
</evidence>
<dbReference type="EMBL" id="JARESE010000062">
    <property type="protein sequence ID" value="MDE8653719.1"/>
    <property type="molecule type" value="Genomic_DNA"/>
</dbReference>
<sequence>MISDNYQYLLGMFGDLAQAEPVAPASHAGIGRLLPPELAGFLFECGTGLWLDGRFQFCDPLRFQPIVDLLLQADMDLRPDRTAMFGYSAFGEIMAWNQDHGLLQVNLPRLWASVSHVVEGGTADQTIIASLAGIGDLNYGDWHEDGVDGAPLLFKRVRKARGALALGEVYGFVPALEAGGEAHVETARRLKALEHFAILAQFGPVTLFDYSSGEQVRLRELGPQGG</sequence>
<dbReference type="Pfam" id="PF08887">
    <property type="entry name" value="GAD-like"/>
    <property type="match status" value="1"/>
</dbReference>
<organism evidence="3 4">
    <name type="scientific">Novosphingobium album</name>
    <name type="common">ex Liu et al. 2023</name>
    <dbReference type="NCBI Taxonomy" id="3031130"/>
    <lineage>
        <taxon>Bacteria</taxon>
        <taxon>Pseudomonadati</taxon>
        <taxon>Pseudomonadota</taxon>
        <taxon>Alphaproteobacteria</taxon>
        <taxon>Sphingomonadales</taxon>
        <taxon>Sphingomonadaceae</taxon>
        <taxon>Novosphingobium</taxon>
    </lineage>
</organism>
<feature type="domain" description="T6SS immunity protein Tdi1 C-terminal" evidence="2">
    <location>
        <begin position="152"/>
        <end position="202"/>
    </location>
</feature>
<dbReference type="Pfam" id="PF08906">
    <property type="entry name" value="T6SS_Tdi1_C"/>
    <property type="match status" value="1"/>
</dbReference>
<dbReference type="Proteomes" id="UP001216253">
    <property type="component" value="Unassembled WGS sequence"/>
</dbReference>
<evidence type="ECO:0000313" key="4">
    <source>
        <dbReference type="Proteomes" id="UP001216253"/>
    </source>
</evidence>
<evidence type="ECO:0000259" key="2">
    <source>
        <dbReference type="Pfam" id="PF08906"/>
    </source>
</evidence>
<proteinExistence type="predicted"/>